<evidence type="ECO:0000256" key="11">
    <source>
        <dbReference type="ARBA" id="ARBA00022840"/>
    </source>
</evidence>
<dbReference type="GeneID" id="85016650"/>
<gene>
    <name evidence="17" type="ORF">SAMN05444420_105133</name>
</gene>
<sequence>MQLITDIAHFHPSKESVLTIGTFDGIHVGHQRIIAQVVATAKAQGLTPTLLTFFPHPRMVLDPSSPIALIQTIEERAQLLESYGIEQLVIQPFNKEFAALSAQDYVQNLLVEKLRARVVIIGYDHRFGKGRAAGIEELKAFGTQYHFQVEEIPVQEVDSCSVSSTKIRHALTEGDIQTATHYLGYPFSLAGKVVHGQKLGRTLGYPTANLQVESPYKIIPKIGVYAVYSIIAGKKVYGMLSIGKNPTIEGKGESIEVHFFDFEGDLYGREIRLYFIDFIRDEIKFDSLEALKAQLKKDEDNCKLLIVNCVSY</sequence>
<keyword evidence="9 15" id="KW-0418">Kinase</keyword>
<dbReference type="InterPro" id="IPR015865">
    <property type="entry name" value="Riboflavin_kinase_bac/euk"/>
</dbReference>
<dbReference type="EC" id="2.7.1.26" evidence="15"/>
<proteinExistence type="inferred from homology"/>
<dbReference type="InterPro" id="IPR023468">
    <property type="entry name" value="Riboflavin_kinase"/>
</dbReference>
<dbReference type="GO" id="GO:0008531">
    <property type="term" value="F:riboflavin kinase activity"/>
    <property type="evidence" value="ECO:0007669"/>
    <property type="project" value="UniProtKB-UniRule"/>
</dbReference>
<keyword evidence="10 15" id="KW-0274">FAD</keyword>
<dbReference type="NCBIfam" id="NF004160">
    <property type="entry name" value="PRK05627.1-3"/>
    <property type="match status" value="1"/>
</dbReference>
<dbReference type="CDD" id="cd02064">
    <property type="entry name" value="FAD_synthetase_N"/>
    <property type="match status" value="1"/>
</dbReference>
<dbReference type="GO" id="GO:0009398">
    <property type="term" value="P:FMN biosynthetic process"/>
    <property type="evidence" value="ECO:0007669"/>
    <property type="project" value="UniProtKB-UniRule"/>
</dbReference>
<dbReference type="UniPathway" id="UPA00277">
    <property type="reaction ID" value="UER00407"/>
</dbReference>
<comment type="pathway">
    <text evidence="3 15">Cofactor biosynthesis; FMN biosynthesis; FMN from riboflavin (ATP route): step 1/1.</text>
</comment>
<comment type="catalytic activity">
    <reaction evidence="14 15">
        <text>FMN + ATP + H(+) = FAD + diphosphate</text>
        <dbReference type="Rhea" id="RHEA:17237"/>
        <dbReference type="ChEBI" id="CHEBI:15378"/>
        <dbReference type="ChEBI" id="CHEBI:30616"/>
        <dbReference type="ChEBI" id="CHEBI:33019"/>
        <dbReference type="ChEBI" id="CHEBI:57692"/>
        <dbReference type="ChEBI" id="CHEBI:58210"/>
        <dbReference type="EC" id="2.7.7.2"/>
    </reaction>
</comment>
<dbReference type="GO" id="GO:0006747">
    <property type="term" value="P:FAD biosynthetic process"/>
    <property type="evidence" value="ECO:0007669"/>
    <property type="project" value="UniProtKB-UniRule"/>
</dbReference>
<keyword evidence="12" id="KW-0511">Multifunctional enzyme</keyword>
<evidence type="ECO:0000256" key="13">
    <source>
        <dbReference type="ARBA" id="ARBA00047880"/>
    </source>
</evidence>
<evidence type="ECO:0000259" key="16">
    <source>
        <dbReference type="SMART" id="SM00904"/>
    </source>
</evidence>
<dbReference type="SUPFAM" id="SSF52374">
    <property type="entry name" value="Nucleotidylyl transferase"/>
    <property type="match status" value="1"/>
</dbReference>
<dbReference type="AlphaFoldDB" id="A0A1H2XIN4"/>
<comment type="pathway">
    <text evidence="2 15">Cofactor biosynthesis; FAD biosynthesis; FAD from FMN: step 1/1.</text>
</comment>
<dbReference type="SUPFAM" id="SSF82114">
    <property type="entry name" value="Riboflavin kinase-like"/>
    <property type="match status" value="1"/>
</dbReference>
<dbReference type="InterPro" id="IPR002606">
    <property type="entry name" value="Riboflavin_kinase_bac"/>
</dbReference>
<dbReference type="OrthoDB" id="9803667at2"/>
<dbReference type="GO" id="GO:0003919">
    <property type="term" value="F:FMN adenylyltransferase activity"/>
    <property type="evidence" value="ECO:0007669"/>
    <property type="project" value="UniProtKB-UniRule"/>
</dbReference>
<dbReference type="InterPro" id="IPR023465">
    <property type="entry name" value="Riboflavin_kinase_dom_sf"/>
</dbReference>
<keyword evidence="4 15" id="KW-0285">Flavoprotein</keyword>
<dbReference type="NCBIfam" id="TIGR00083">
    <property type="entry name" value="ribF"/>
    <property type="match status" value="1"/>
</dbReference>
<comment type="function">
    <text evidence="1">Catalyzes the phosphorylation of riboflavin to FMN followed by the adenylation of FMN to FAD.</text>
</comment>
<dbReference type="PANTHER" id="PTHR22749">
    <property type="entry name" value="RIBOFLAVIN KINASE/FMN ADENYLYLTRANSFERASE"/>
    <property type="match status" value="1"/>
</dbReference>
<evidence type="ECO:0000256" key="2">
    <source>
        <dbReference type="ARBA" id="ARBA00004726"/>
    </source>
</evidence>
<dbReference type="FunFam" id="2.40.30.30:FF:000003">
    <property type="entry name" value="Riboflavin biosynthesis protein"/>
    <property type="match status" value="1"/>
</dbReference>
<dbReference type="UniPathway" id="UPA00276">
    <property type="reaction ID" value="UER00406"/>
</dbReference>
<evidence type="ECO:0000256" key="15">
    <source>
        <dbReference type="PIRNR" id="PIRNR004491"/>
    </source>
</evidence>
<evidence type="ECO:0000313" key="18">
    <source>
        <dbReference type="Proteomes" id="UP000182771"/>
    </source>
</evidence>
<evidence type="ECO:0000256" key="8">
    <source>
        <dbReference type="ARBA" id="ARBA00022741"/>
    </source>
</evidence>
<comment type="similarity">
    <text evidence="15">Belongs to the ribF family.</text>
</comment>
<dbReference type="InterPro" id="IPR015864">
    <property type="entry name" value="FAD_synthase"/>
</dbReference>
<evidence type="ECO:0000256" key="4">
    <source>
        <dbReference type="ARBA" id="ARBA00022630"/>
    </source>
</evidence>
<evidence type="ECO:0000256" key="5">
    <source>
        <dbReference type="ARBA" id="ARBA00022643"/>
    </source>
</evidence>
<protein>
    <recommendedName>
        <fullName evidence="15">Riboflavin biosynthesis protein</fullName>
    </recommendedName>
    <domain>
        <recommendedName>
            <fullName evidence="15">Riboflavin kinase</fullName>
            <ecNumber evidence="15">2.7.1.26</ecNumber>
        </recommendedName>
        <alternativeName>
            <fullName evidence="15">Flavokinase</fullName>
        </alternativeName>
    </domain>
    <domain>
        <recommendedName>
            <fullName evidence="15">FMN adenylyltransferase</fullName>
            <ecNumber evidence="15">2.7.7.2</ecNumber>
        </recommendedName>
        <alternativeName>
            <fullName evidence="15">FAD pyrophosphorylase</fullName>
        </alternativeName>
        <alternativeName>
            <fullName evidence="15">FAD synthase</fullName>
        </alternativeName>
    </domain>
</protein>
<dbReference type="PIRSF" id="PIRSF004491">
    <property type="entry name" value="FAD_Synth"/>
    <property type="match status" value="1"/>
</dbReference>
<evidence type="ECO:0000256" key="1">
    <source>
        <dbReference type="ARBA" id="ARBA00002121"/>
    </source>
</evidence>
<dbReference type="InterPro" id="IPR014729">
    <property type="entry name" value="Rossmann-like_a/b/a_fold"/>
</dbReference>
<evidence type="ECO:0000256" key="3">
    <source>
        <dbReference type="ARBA" id="ARBA00005201"/>
    </source>
</evidence>
<dbReference type="EMBL" id="FNND01000005">
    <property type="protein sequence ID" value="SDW92712.1"/>
    <property type="molecule type" value="Genomic_DNA"/>
</dbReference>
<evidence type="ECO:0000256" key="9">
    <source>
        <dbReference type="ARBA" id="ARBA00022777"/>
    </source>
</evidence>
<evidence type="ECO:0000256" key="14">
    <source>
        <dbReference type="ARBA" id="ARBA00049494"/>
    </source>
</evidence>
<dbReference type="Pfam" id="PF06574">
    <property type="entry name" value="FAD_syn"/>
    <property type="match status" value="1"/>
</dbReference>
<organism evidence="17 18">
    <name type="scientific">Capnocytophaga granulosa</name>
    <dbReference type="NCBI Taxonomy" id="45242"/>
    <lineage>
        <taxon>Bacteria</taxon>
        <taxon>Pseudomonadati</taxon>
        <taxon>Bacteroidota</taxon>
        <taxon>Flavobacteriia</taxon>
        <taxon>Flavobacteriales</taxon>
        <taxon>Flavobacteriaceae</taxon>
        <taxon>Capnocytophaga</taxon>
    </lineage>
</organism>
<name>A0A1H2XIN4_9FLAO</name>
<evidence type="ECO:0000256" key="12">
    <source>
        <dbReference type="ARBA" id="ARBA00023268"/>
    </source>
</evidence>
<evidence type="ECO:0000256" key="6">
    <source>
        <dbReference type="ARBA" id="ARBA00022679"/>
    </source>
</evidence>
<evidence type="ECO:0000313" key="17">
    <source>
        <dbReference type="EMBL" id="SDW92712.1"/>
    </source>
</evidence>
<evidence type="ECO:0000256" key="10">
    <source>
        <dbReference type="ARBA" id="ARBA00022827"/>
    </source>
</evidence>
<keyword evidence="11 15" id="KW-0067">ATP-binding</keyword>
<dbReference type="GO" id="GO:0009231">
    <property type="term" value="P:riboflavin biosynthetic process"/>
    <property type="evidence" value="ECO:0007669"/>
    <property type="project" value="InterPro"/>
</dbReference>
<dbReference type="FunFam" id="3.40.50.620:FF:000021">
    <property type="entry name" value="Riboflavin biosynthesis protein"/>
    <property type="match status" value="1"/>
</dbReference>
<dbReference type="SMART" id="SM00904">
    <property type="entry name" value="Flavokinase"/>
    <property type="match status" value="1"/>
</dbReference>
<dbReference type="EC" id="2.7.7.2" evidence="15"/>
<dbReference type="GO" id="GO:0005524">
    <property type="term" value="F:ATP binding"/>
    <property type="evidence" value="ECO:0007669"/>
    <property type="project" value="UniProtKB-UniRule"/>
</dbReference>
<comment type="caution">
    <text evidence="17">The sequence shown here is derived from an EMBL/GenBank/DDBJ whole genome shotgun (WGS) entry which is preliminary data.</text>
</comment>
<keyword evidence="6 15" id="KW-0808">Transferase</keyword>
<evidence type="ECO:0000256" key="7">
    <source>
        <dbReference type="ARBA" id="ARBA00022695"/>
    </source>
</evidence>
<accession>A0A1H2XIN4</accession>
<dbReference type="NCBIfam" id="NF004162">
    <property type="entry name" value="PRK05627.1-5"/>
    <property type="match status" value="1"/>
</dbReference>
<dbReference type="PANTHER" id="PTHR22749:SF6">
    <property type="entry name" value="RIBOFLAVIN KINASE"/>
    <property type="match status" value="1"/>
</dbReference>
<keyword evidence="8 15" id="KW-0547">Nucleotide-binding</keyword>
<dbReference type="Gene3D" id="2.40.30.30">
    <property type="entry name" value="Riboflavin kinase-like"/>
    <property type="match status" value="1"/>
</dbReference>
<dbReference type="RefSeq" id="WP_016420954.1">
    <property type="nucleotide sequence ID" value="NZ_FNND01000005.1"/>
</dbReference>
<dbReference type="Pfam" id="PF01687">
    <property type="entry name" value="Flavokinase"/>
    <property type="match status" value="1"/>
</dbReference>
<comment type="catalytic activity">
    <reaction evidence="13 15">
        <text>riboflavin + ATP = FMN + ADP + H(+)</text>
        <dbReference type="Rhea" id="RHEA:14357"/>
        <dbReference type="ChEBI" id="CHEBI:15378"/>
        <dbReference type="ChEBI" id="CHEBI:30616"/>
        <dbReference type="ChEBI" id="CHEBI:57986"/>
        <dbReference type="ChEBI" id="CHEBI:58210"/>
        <dbReference type="ChEBI" id="CHEBI:456216"/>
        <dbReference type="EC" id="2.7.1.26"/>
    </reaction>
</comment>
<keyword evidence="7 15" id="KW-0548">Nucleotidyltransferase</keyword>
<reference evidence="17 18" key="1">
    <citation type="submission" date="2016-10" db="EMBL/GenBank/DDBJ databases">
        <authorList>
            <person name="Varghese N."/>
            <person name="Submissions S."/>
        </authorList>
    </citation>
    <scope>NUCLEOTIDE SEQUENCE [LARGE SCALE GENOMIC DNA]</scope>
    <source>
        <strain evidence="17 18">DSM 11449</strain>
    </source>
</reference>
<dbReference type="Proteomes" id="UP000182771">
    <property type="component" value="Unassembled WGS sequence"/>
</dbReference>
<dbReference type="Gene3D" id="3.40.50.620">
    <property type="entry name" value="HUPs"/>
    <property type="match status" value="1"/>
</dbReference>
<keyword evidence="18" id="KW-1185">Reference proteome</keyword>
<feature type="domain" description="Riboflavin kinase" evidence="16">
    <location>
        <begin position="182"/>
        <end position="307"/>
    </location>
</feature>
<keyword evidence="5 15" id="KW-0288">FMN</keyword>